<dbReference type="PANTHER" id="PTHR45866">
    <property type="entry name" value="DNA GYRASE/TOPOISOMERASE SUBUNIT B"/>
    <property type="match status" value="1"/>
</dbReference>
<evidence type="ECO:0000256" key="6">
    <source>
        <dbReference type="ARBA" id="ARBA00022842"/>
    </source>
</evidence>
<dbReference type="NCBIfam" id="NF011501">
    <property type="entry name" value="PRK14939.1"/>
    <property type="match status" value="1"/>
</dbReference>
<dbReference type="GO" id="GO:0034335">
    <property type="term" value="F:DNA negative supercoiling activity"/>
    <property type="evidence" value="ECO:0007669"/>
    <property type="project" value="UniProtKB-ARBA"/>
</dbReference>
<dbReference type="SMART" id="SM00387">
    <property type="entry name" value="HATPase_c"/>
    <property type="match status" value="1"/>
</dbReference>
<dbReference type="GO" id="GO:0005524">
    <property type="term" value="F:ATP binding"/>
    <property type="evidence" value="ECO:0007669"/>
    <property type="project" value="UniProtKB-UniRule"/>
</dbReference>
<sequence length="655" mass="73254">MVKEEKNSSIYDASSIKILGGIEAVRKRPAMYIGSTGKAGLHHLIYEVVDNSIDEALAGYCDCIDVIITKDNCVKVIDNGRGIPIDKHPQTKRPAAEVVLTTLHAGGKFGDSAYKVSGGLHGVGVSCVNALSEWMEAEITVDGKTYNQHFDRGEPQKEKLTAAGAKAKTGTCIYFKPDPEIFTELVFECKVIAHRLRELAYLNKGVKIVFTDERESDKEKRIETYQFEGGIVEYVDHLNEKKERLYKPPIYFSGEKDNVSVEVAMQHCKDYYDENTFSFVNCIKTKEGGTHEVGFKSALTKTINNYARKNNLSKEEEALSGDDIREGLTAVLNVKVPEPQFEGQTKTKLGNGEVKGIVDSIVTDNMNAYLDRNPAAAKAIIERALMAYRVRAAARKAQELERKKSALDTALLPGKLADCSESNAEKCELFLVEGDSAGGSAKQGRDRRFQAILPLRGKILNVEKARIDKILTSNEIRTMITVIGPGVIQGLSGEGNKDDVADEEFFKNLNYHKIVIMTDADVDGAHIRTLLLTFFFRYARRLVETGKLYIAQSPLYLIKKGKAQEYVYSDKELEKVLKKMGRDGTHIQRYKGLGEMNPEQLWETTMNPESRTLLRVTLDDAENADEIFQILMGSEVEPRRQFIQDNAKYVTRLDV</sequence>
<evidence type="ECO:0000259" key="11">
    <source>
        <dbReference type="PROSITE" id="PS50880"/>
    </source>
</evidence>
<keyword evidence="9 10" id="KW-0413">Isomerase</keyword>
<keyword evidence="7 10" id="KW-0799">Topoisomerase</keyword>
<evidence type="ECO:0000256" key="5">
    <source>
        <dbReference type="ARBA" id="ARBA00022840"/>
    </source>
</evidence>
<dbReference type="Gene3D" id="3.30.230.10">
    <property type="match status" value="1"/>
</dbReference>
<feature type="site" description="Interaction with DNA" evidence="10">
    <location>
        <position position="458"/>
    </location>
</feature>
<dbReference type="Pfam" id="PF02518">
    <property type="entry name" value="HATPase_c"/>
    <property type="match status" value="1"/>
</dbReference>
<evidence type="ECO:0000256" key="3">
    <source>
        <dbReference type="ARBA" id="ARBA00022723"/>
    </source>
</evidence>
<dbReference type="EC" id="5.6.2.2" evidence="10"/>
<dbReference type="InterPro" id="IPR000565">
    <property type="entry name" value="Topo_IIA_B"/>
</dbReference>
<dbReference type="HAMAP" id="MF_01898">
    <property type="entry name" value="GyrB"/>
    <property type="match status" value="1"/>
</dbReference>
<keyword evidence="3 10" id="KW-0479">Metal-binding</keyword>
<accession>A0A2H0XXY6</accession>
<feature type="binding site" evidence="10">
    <location>
        <position position="433"/>
    </location>
    <ligand>
        <name>Mg(2+)</name>
        <dbReference type="ChEBI" id="CHEBI:18420"/>
        <label>1</label>
        <note>catalytic</note>
    </ligand>
</feature>
<dbReference type="InterPro" id="IPR001241">
    <property type="entry name" value="Topo_IIA"/>
</dbReference>
<evidence type="ECO:0000256" key="8">
    <source>
        <dbReference type="ARBA" id="ARBA00023125"/>
    </source>
</evidence>
<dbReference type="Proteomes" id="UP000231343">
    <property type="component" value="Unassembled WGS sequence"/>
</dbReference>
<dbReference type="InterPro" id="IPR013506">
    <property type="entry name" value="Topo_IIA_bsu_dom2"/>
</dbReference>
<evidence type="ECO:0000313" key="13">
    <source>
        <dbReference type="Proteomes" id="UP000231343"/>
    </source>
</evidence>
<dbReference type="CDD" id="cd16928">
    <property type="entry name" value="HATPase_GyrB-like"/>
    <property type="match status" value="1"/>
</dbReference>
<comment type="cofactor">
    <cofactor evidence="10">
        <name>Mg(2+)</name>
        <dbReference type="ChEBI" id="CHEBI:18420"/>
    </cofactor>
    <cofactor evidence="10">
        <name>Mn(2+)</name>
        <dbReference type="ChEBI" id="CHEBI:29035"/>
    </cofactor>
    <cofactor evidence="10">
        <name>Ca(2+)</name>
        <dbReference type="ChEBI" id="CHEBI:29108"/>
    </cofactor>
    <text evidence="10">Binds two Mg(2+) per subunit. The magnesium ions form salt bridges with both the protein and the DNA. Can also accept other divalent metal cations, such as Mn(2+) or Ca(2+).</text>
</comment>
<dbReference type="SMART" id="SM00433">
    <property type="entry name" value="TOP2c"/>
    <property type="match status" value="1"/>
</dbReference>
<evidence type="ECO:0000256" key="2">
    <source>
        <dbReference type="ARBA" id="ARBA00010708"/>
    </source>
</evidence>
<dbReference type="NCBIfam" id="TIGR01059">
    <property type="entry name" value="gyrB"/>
    <property type="match status" value="1"/>
</dbReference>
<dbReference type="Pfam" id="PF00986">
    <property type="entry name" value="DNA_gyraseB_C"/>
    <property type="match status" value="1"/>
</dbReference>
<comment type="caution">
    <text evidence="12">The sequence shown here is derived from an EMBL/GenBank/DDBJ whole genome shotgun (WGS) entry which is preliminary data.</text>
</comment>
<feature type="site" description="Interaction with DNA" evidence="10">
    <location>
        <position position="461"/>
    </location>
</feature>
<keyword evidence="8" id="KW-0238">DNA-binding</keyword>
<keyword evidence="5 10" id="KW-0067">ATP-binding</keyword>
<dbReference type="PROSITE" id="PS50880">
    <property type="entry name" value="TOPRIM"/>
    <property type="match status" value="1"/>
</dbReference>
<dbReference type="GO" id="GO:0003677">
    <property type="term" value="F:DNA binding"/>
    <property type="evidence" value="ECO:0007669"/>
    <property type="project" value="UniProtKB-KW"/>
</dbReference>
<dbReference type="SUPFAM" id="SSF54211">
    <property type="entry name" value="Ribosomal protein S5 domain 2-like"/>
    <property type="match status" value="1"/>
</dbReference>
<dbReference type="Pfam" id="PF01751">
    <property type="entry name" value="Toprim"/>
    <property type="match status" value="1"/>
</dbReference>
<dbReference type="Gene3D" id="3.30.565.10">
    <property type="entry name" value="Histidine kinase-like ATPase, C-terminal domain"/>
    <property type="match status" value="1"/>
</dbReference>
<keyword evidence="10" id="KW-0963">Cytoplasm</keyword>
<dbReference type="GO" id="GO:0006261">
    <property type="term" value="P:DNA-templated DNA replication"/>
    <property type="evidence" value="ECO:0007669"/>
    <property type="project" value="UniProtKB-UniRule"/>
</dbReference>
<dbReference type="InterPro" id="IPR011557">
    <property type="entry name" value="GyrB"/>
</dbReference>
<evidence type="ECO:0000256" key="1">
    <source>
        <dbReference type="ARBA" id="ARBA00000185"/>
    </source>
</evidence>
<organism evidence="12 13">
    <name type="scientific">Candidatus Saganbacteria bacterium CG08_land_8_20_14_0_20_45_16</name>
    <dbReference type="NCBI Taxonomy" id="2014293"/>
    <lineage>
        <taxon>Bacteria</taxon>
        <taxon>Bacillati</taxon>
        <taxon>Saganbacteria</taxon>
    </lineage>
</organism>
<feature type="binding site" evidence="10">
    <location>
        <position position="519"/>
    </location>
    <ligand>
        <name>Mg(2+)</name>
        <dbReference type="ChEBI" id="CHEBI:18420"/>
        <label>2</label>
    </ligand>
</feature>
<name>A0A2H0XXY6_UNCSA</name>
<feature type="domain" description="Toprim" evidence="11">
    <location>
        <begin position="427"/>
        <end position="554"/>
    </location>
</feature>
<dbReference type="NCBIfam" id="NF004189">
    <property type="entry name" value="PRK05644.1"/>
    <property type="match status" value="1"/>
</dbReference>
<evidence type="ECO:0000256" key="10">
    <source>
        <dbReference type="HAMAP-Rule" id="MF_01898"/>
    </source>
</evidence>
<keyword evidence="6 10" id="KW-0460">Magnesium</keyword>
<evidence type="ECO:0000256" key="7">
    <source>
        <dbReference type="ARBA" id="ARBA00023029"/>
    </source>
</evidence>
<dbReference type="Gene3D" id="3.40.50.670">
    <property type="match status" value="1"/>
</dbReference>
<dbReference type="InterPro" id="IPR006171">
    <property type="entry name" value="TOPRIM_dom"/>
</dbReference>
<dbReference type="InterPro" id="IPR013759">
    <property type="entry name" value="Topo_IIA_B_C"/>
</dbReference>
<comment type="miscellaneous">
    <text evidence="10">Few gyrases are as efficient as E.coli at forming negative supercoils. Not all organisms have 2 type II topoisomerases; in organisms with a single type II topoisomerase this enzyme also has to decatenate newly replicated chromosomes.</text>
</comment>
<evidence type="ECO:0000313" key="12">
    <source>
        <dbReference type="EMBL" id="PIS29804.1"/>
    </source>
</evidence>
<dbReference type="PROSITE" id="PS00177">
    <property type="entry name" value="TOPOISOMERASE_II"/>
    <property type="match status" value="1"/>
</dbReference>
<dbReference type="FunFam" id="3.40.50.670:FF:000002">
    <property type="entry name" value="DNA gyrase subunit B"/>
    <property type="match status" value="1"/>
</dbReference>
<dbReference type="InterPro" id="IPR036890">
    <property type="entry name" value="HATPase_C_sf"/>
</dbReference>
<dbReference type="PRINTS" id="PR00418">
    <property type="entry name" value="TPI2FAMILY"/>
</dbReference>
<dbReference type="GO" id="GO:0005737">
    <property type="term" value="C:cytoplasm"/>
    <property type="evidence" value="ECO:0007669"/>
    <property type="project" value="UniProtKB-SubCell"/>
</dbReference>
<keyword evidence="4 10" id="KW-0547">Nucleotide-binding</keyword>
<dbReference type="CDD" id="cd00822">
    <property type="entry name" value="TopoII_Trans_DNA_gyrase"/>
    <property type="match status" value="1"/>
</dbReference>
<dbReference type="PRINTS" id="PR01159">
    <property type="entry name" value="DNAGYRASEB"/>
</dbReference>
<dbReference type="GO" id="GO:0046872">
    <property type="term" value="F:metal ion binding"/>
    <property type="evidence" value="ECO:0007669"/>
    <property type="project" value="UniProtKB-KW"/>
</dbReference>
<evidence type="ECO:0000256" key="9">
    <source>
        <dbReference type="ARBA" id="ARBA00023235"/>
    </source>
</evidence>
<dbReference type="InterPro" id="IPR003594">
    <property type="entry name" value="HATPase_dom"/>
</dbReference>
<comment type="catalytic activity">
    <reaction evidence="1 10">
        <text>ATP-dependent breakage, passage and rejoining of double-stranded DNA.</text>
        <dbReference type="EC" id="5.6.2.2"/>
    </reaction>
</comment>
<dbReference type="GO" id="GO:0006265">
    <property type="term" value="P:DNA topological change"/>
    <property type="evidence" value="ECO:0007669"/>
    <property type="project" value="UniProtKB-UniRule"/>
</dbReference>
<comment type="similarity">
    <text evidence="2 10">Belongs to the type II topoisomerase GyrB family.</text>
</comment>
<protein>
    <recommendedName>
        <fullName evidence="10">DNA gyrase subunit B</fullName>
        <ecNumber evidence="10">5.6.2.2</ecNumber>
    </recommendedName>
</protein>
<dbReference type="EMBL" id="PEYM01000071">
    <property type="protein sequence ID" value="PIS29804.1"/>
    <property type="molecule type" value="Genomic_DNA"/>
</dbReference>
<comment type="subcellular location">
    <subcellularLocation>
        <location evidence="10">Cytoplasm</location>
    </subcellularLocation>
</comment>
<comment type="function">
    <text evidence="10">A type II topoisomerase that negatively supercoils closed circular double-stranded (ds) DNA in an ATP-dependent manner to modulate DNA topology and maintain chromosomes in an underwound state. Negative supercoiling favors strand separation, and DNA replication, transcription, recombination and repair, all of which involve strand separation. Also able to catalyze the interconversion of other topological isomers of dsDNA rings, including catenanes and knotted rings. Type II topoisomerases break and join 2 DNA strands simultaneously in an ATP-dependent manner.</text>
</comment>
<dbReference type="InterPro" id="IPR014721">
    <property type="entry name" value="Ribsml_uS5_D2-typ_fold_subgr"/>
</dbReference>
<comment type="subunit">
    <text evidence="10">Heterotetramer, composed of two GyrA and two GyrB chains. In the heterotetramer, GyrA contains the active site tyrosine that forms a transient covalent intermediate with DNA, while GyrB binds cofactors and catalyzes ATP hydrolysis.</text>
</comment>
<dbReference type="InterPro" id="IPR020568">
    <property type="entry name" value="Ribosomal_Su5_D2-typ_SF"/>
</dbReference>
<dbReference type="InterPro" id="IPR002288">
    <property type="entry name" value="DNA_gyrase_B_C"/>
</dbReference>
<evidence type="ECO:0000256" key="4">
    <source>
        <dbReference type="ARBA" id="ARBA00022741"/>
    </source>
</evidence>
<proteinExistence type="inferred from homology"/>
<dbReference type="InterPro" id="IPR018522">
    <property type="entry name" value="TopoIIA_CS"/>
</dbReference>
<dbReference type="InterPro" id="IPR013760">
    <property type="entry name" value="Topo_IIA-like_dom_sf"/>
</dbReference>
<dbReference type="FunFam" id="3.30.565.10:FF:000002">
    <property type="entry name" value="DNA gyrase subunit B"/>
    <property type="match status" value="1"/>
</dbReference>
<dbReference type="Pfam" id="PF00204">
    <property type="entry name" value="DNA_gyraseB"/>
    <property type="match status" value="1"/>
</dbReference>
<dbReference type="SUPFAM" id="SSF56719">
    <property type="entry name" value="Type II DNA topoisomerase"/>
    <property type="match status" value="1"/>
</dbReference>
<feature type="binding site" evidence="10">
    <location>
        <position position="521"/>
    </location>
    <ligand>
        <name>Mg(2+)</name>
        <dbReference type="ChEBI" id="CHEBI:18420"/>
        <label>2</label>
    </ligand>
</feature>
<dbReference type="SUPFAM" id="SSF55874">
    <property type="entry name" value="ATPase domain of HSP90 chaperone/DNA topoisomerase II/histidine kinase"/>
    <property type="match status" value="1"/>
</dbReference>
<dbReference type="GO" id="GO:0005694">
    <property type="term" value="C:chromosome"/>
    <property type="evidence" value="ECO:0007669"/>
    <property type="project" value="InterPro"/>
</dbReference>
<reference evidence="12 13" key="1">
    <citation type="submission" date="2017-09" db="EMBL/GenBank/DDBJ databases">
        <title>Depth-based differentiation of microbial function through sediment-hosted aquifers and enrichment of novel symbionts in the deep terrestrial subsurface.</title>
        <authorList>
            <person name="Probst A.J."/>
            <person name="Ladd B."/>
            <person name="Jarett J.K."/>
            <person name="Geller-Mcgrath D.E."/>
            <person name="Sieber C.M."/>
            <person name="Emerson J.B."/>
            <person name="Anantharaman K."/>
            <person name="Thomas B.C."/>
            <person name="Malmstrom R."/>
            <person name="Stieglmeier M."/>
            <person name="Klingl A."/>
            <person name="Woyke T."/>
            <person name="Ryan C.M."/>
            <person name="Banfield J.F."/>
        </authorList>
    </citation>
    <scope>NUCLEOTIDE SEQUENCE [LARGE SCALE GENOMIC DNA]</scope>
    <source>
        <strain evidence="12">CG08_land_8_20_14_0_20_45_16</strain>
    </source>
</reference>
<gene>
    <name evidence="10 12" type="primary">gyrB</name>
    <name evidence="12" type="ORF">COT42_04210</name>
</gene>
<dbReference type="AlphaFoldDB" id="A0A2H0XXY6"/>
<dbReference type="PANTHER" id="PTHR45866:SF1">
    <property type="entry name" value="DNA GYRASE SUBUNIT B, MITOCHONDRIAL"/>
    <property type="match status" value="1"/>
</dbReference>
<feature type="binding site" evidence="10">
    <location>
        <position position="519"/>
    </location>
    <ligand>
        <name>Mg(2+)</name>
        <dbReference type="ChEBI" id="CHEBI:18420"/>
        <label>1</label>
        <note>catalytic</note>
    </ligand>
</feature>
<dbReference type="FunFam" id="3.30.230.10:FF:000005">
    <property type="entry name" value="DNA gyrase subunit B"/>
    <property type="match status" value="1"/>
</dbReference>